<dbReference type="AlphaFoldDB" id="A0A242MIT2"/>
<evidence type="ECO:0000313" key="2">
    <source>
        <dbReference type="Proteomes" id="UP000195221"/>
    </source>
</evidence>
<protein>
    <submittedName>
        <fullName evidence="1">Uncharacterized protein</fullName>
    </submittedName>
</protein>
<name>A0A242MIT2_CABSO</name>
<comment type="caution">
    <text evidence="1">The sequence shown here is derived from an EMBL/GenBank/DDBJ whole genome shotgun (WGS) entry which is preliminary data.</text>
</comment>
<gene>
    <name evidence="1" type="ORF">PAMC26577_25110</name>
</gene>
<dbReference type="EMBL" id="NBTZ01000102">
    <property type="protein sequence ID" value="OTP71217.1"/>
    <property type="molecule type" value="Genomic_DNA"/>
</dbReference>
<evidence type="ECO:0000313" key="1">
    <source>
        <dbReference type="EMBL" id="OTP71217.1"/>
    </source>
</evidence>
<organism evidence="1 2">
    <name type="scientific">Caballeronia sordidicola</name>
    <name type="common">Burkholderia sordidicola</name>
    <dbReference type="NCBI Taxonomy" id="196367"/>
    <lineage>
        <taxon>Bacteria</taxon>
        <taxon>Pseudomonadati</taxon>
        <taxon>Pseudomonadota</taxon>
        <taxon>Betaproteobacteria</taxon>
        <taxon>Burkholderiales</taxon>
        <taxon>Burkholderiaceae</taxon>
        <taxon>Caballeronia</taxon>
    </lineage>
</organism>
<reference evidence="1 2" key="1">
    <citation type="submission" date="2017-03" db="EMBL/GenBank/DDBJ databases">
        <title>Genome analysis of strain PAMC 26577.</title>
        <authorList>
            <person name="Oh H.-M."/>
            <person name="Yang J.-A."/>
        </authorList>
    </citation>
    <scope>NUCLEOTIDE SEQUENCE [LARGE SCALE GENOMIC DNA]</scope>
    <source>
        <strain evidence="1 2">PAMC 26577</strain>
    </source>
</reference>
<dbReference type="Proteomes" id="UP000195221">
    <property type="component" value="Unassembled WGS sequence"/>
</dbReference>
<accession>A0A242MIT2</accession>
<sequence length="51" mass="5984">MNDVWGVVVFSSIEWGRIMSALGDILDNKAAMSSWRRSTRRRNRHHGLERQ</sequence>
<proteinExistence type="predicted"/>